<feature type="transmembrane region" description="Helical" evidence="1">
    <location>
        <begin position="157"/>
        <end position="177"/>
    </location>
</feature>
<dbReference type="KEGG" id="ccx:COCOR_06346"/>
<feature type="transmembrane region" description="Helical" evidence="1">
    <location>
        <begin position="77"/>
        <end position="100"/>
    </location>
</feature>
<dbReference type="HOGENOM" id="CLU_911252_0_0_7"/>
<dbReference type="InterPro" id="IPR003675">
    <property type="entry name" value="Rce1/LyrA-like_dom"/>
</dbReference>
<dbReference type="eggNOG" id="COG1266">
    <property type="taxonomic scope" value="Bacteria"/>
</dbReference>
<dbReference type="PANTHER" id="PTHR36435:SF1">
    <property type="entry name" value="CAAX AMINO TERMINAL PROTEASE FAMILY PROTEIN"/>
    <property type="match status" value="1"/>
</dbReference>
<feature type="transmembrane region" description="Helical" evidence="1">
    <location>
        <begin position="197"/>
        <end position="215"/>
    </location>
</feature>
<accession>H8MRG5</accession>
<keyword evidence="1" id="KW-0472">Membrane</keyword>
<dbReference type="EMBL" id="CP003389">
    <property type="protein sequence ID" value="AFE06877.1"/>
    <property type="molecule type" value="Genomic_DNA"/>
</dbReference>
<proteinExistence type="predicted"/>
<dbReference type="RefSeq" id="WP_014399134.1">
    <property type="nucleotide sequence ID" value="NC_017030.1"/>
</dbReference>
<feature type="transmembrane region" description="Helical" evidence="1">
    <location>
        <begin position="22"/>
        <end position="49"/>
    </location>
</feature>
<dbReference type="InterPro" id="IPR052710">
    <property type="entry name" value="CAAX_protease"/>
</dbReference>
<evidence type="ECO:0000259" key="2">
    <source>
        <dbReference type="Pfam" id="PF02517"/>
    </source>
</evidence>
<dbReference type="AlphaFoldDB" id="H8MRG5"/>
<reference evidence="3 4" key="1">
    <citation type="journal article" date="2012" name="J. Bacteriol.">
        <title>Complete Genome Sequence of the Fruiting Myxobacterium Corallococcus coralloides DSM 2259.</title>
        <authorList>
            <person name="Huntley S."/>
            <person name="Zhang Y."/>
            <person name="Treuner-Lange A."/>
            <person name="Kneip S."/>
            <person name="Sensen C.W."/>
            <person name="Sogaard-Andersen L."/>
        </authorList>
    </citation>
    <scope>NUCLEOTIDE SEQUENCE [LARGE SCALE GENOMIC DNA]</scope>
    <source>
        <strain evidence="4">ATCC 25202 / DSM 2259 / NBRC 100086 / M2</strain>
    </source>
</reference>
<dbReference type="Proteomes" id="UP000007587">
    <property type="component" value="Chromosome"/>
</dbReference>
<dbReference type="OrthoDB" id="5322702at2"/>
<keyword evidence="1" id="KW-0812">Transmembrane</keyword>
<keyword evidence="4" id="KW-1185">Reference proteome</keyword>
<evidence type="ECO:0000313" key="3">
    <source>
        <dbReference type="EMBL" id="AFE06877.1"/>
    </source>
</evidence>
<name>H8MRG5_CORCM</name>
<dbReference type="PANTHER" id="PTHR36435">
    <property type="entry name" value="SLR1288 PROTEIN"/>
    <property type="match status" value="1"/>
</dbReference>
<dbReference type="InParanoid" id="H8MRG5"/>
<protein>
    <submittedName>
        <fullName evidence="3">Abortive infection protein</fullName>
    </submittedName>
</protein>
<sequence length="305" mass="31988">MDSPADLSSATSSSVPTSPPRVWTVLVAFALLVTAIVVGGVISASIAMAMEMLRLGVSPQDTGAIQALTEKLKAMPWLMVAAVMTSSCLGLVAALMGGFLSPTPLRQRLRLGAGMPLPAWAWVAALVGCFTMGQAMESLSVLAGIWNYAASLKGLQAASQGSSATFAALLFFGALIAGTAEELFFRGYVQTRLVERWGRTAGIAGAATLFGILHFDPIHSPMALMMGLFLGWLAERTGSLRLPIFVHVFNNLTSFLLSRHAPSTTELPASVHVTLAAVCTLAFVGVVMALRRVDARSPEPVLAGT</sequence>
<evidence type="ECO:0000256" key="1">
    <source>
        <dbReference type="SAM" id="Phobius"/>
    </source>
</evidence>
<dbReference type="STRING" id="1144275.COCOR_06346"/>
<gene>
    <name evidence="3" type="ordered locus">COCOR_06346</name>
</gene>
<reference evidence="4" key="2">
    <citation type="submission" date="2012-03" db="EMBL/GenBank/DDBJ databases">
        <title>Genome sequence of the fruiting myxobacterium Corallococcus coralloides DSM 2259.</title>
        <authorList>
            <person name="Huntley S."/>
            <person name="Zhang Y."/>
            <person name="Treuner-Lange A."/>
            <person name="Sensen C.W."/>
            <person name="Sogaard-Andersen L."/>
        </authorList>
    </citation>
    <scope>NUCLEOTIDE SEQUENCE [LARGE SCALE GENOMIC DNA]</scope>
    <source>
        <strain evidence="4">ATCC 25202 / DSM 2259 / NBRC 100086 / M2</strain>
    </source>
</reference>
<organism evidence="3 4">
    <name type="scientific">Corallococcus coralloides (strain ATCC 25202 / DSM 2259 / NBRC 100086 / M2)</name>
    <name type="common">Myxococcus coralloides</name>
    <dbReference type="NCBI Taxonomy" id="1144275"/>
    <lineage>
        <taxon>Bacteria</taxon>
        <taxon>Pseudomonadati</taxon>
        <taxon>Myxococcota</taxon>
        <taxon>Myxococcia</taxon>
        <taxon>Myxococcales</taxon>
        <taxon>Cystobacterineae</taxon>
        <taxon>Myxococcaceae</taxon>
        <taxon>Corallococcus</taxon>
    </lineage>
</organism>
<dbReference type="GO" id="GO:0004175">
    <property type="term" value="F:endopeptidase activity"/>
    <property type="evidence" value="ECO:0007669"/>
    <property type="project" value="UniProtKB-ARBA"/>
</dbReference>
<evidence type="ECO:0000313" key="4">
    <source>
        <dbReference type="Proteomes" id="UP000007587"/>
    </source>
</evidence>
<feature type="transmembrane region" description="Helical" evidence="1">
    <location>
        <begin position="269"/>
        <end position="290"/>
    </location>
</feature>
<feature type="domain" description="CAAX prenyl protease 2/Lysostaphin resistance protein A-like" evidence="2">
    <location>
        <begin position="165"/>
        <end position="252"/>
    </location>
</feature>
<keyword evidence="1" id="KW-1133">Transmembrane helix</keyword>
<dbReference type="GO" id="GO:0080120">
    <property type="term" value="P:CAAX-box protein maturation"/>
    <property type="evidence" value="ECO:0007669"/>
    <property type="project" value="UniProtKB-ARBA"/>
</dbReference>
<dbReference type="Pfam" id="PF02517">
    <property type="entry name" value="Rce1-like"/>
    <property type="match status" value="1"/>
</dbReference>